<keyword evidence="1" id="KW-0472">Membrane</keyword>
<feature type="transmembrane region" description="Helical" evidence="1">
    <location>
        <begin position="12"/>
        <end position="32"/>
    </location>
</feature>
<evidence type="ECO:0000313" key="2">
    <source>
        <dbReference type="EMBL" id="CBL14449.1"/>
    </source>
</evidence>
<accession>D4L4A9</accession>
<evidence type="ECO:0000256" key="1">
    <source>
        <dbReference type="SAM" id="Phobius"/>
    </source>
</evidence>
<dbReference type="KEGG" id="rix:RO1_42930"/>
<organism evidence="2 3">
    <name type="scientific">Roseburia intestinalis XB6B4</name>
    <dbReference type="NCBI Taxonomy" id="718255"/>
    <lineage>
        <taxon>Bacteria</taxon>
        <taxon>Bacillati</taxon>
        <taxon>Bacillota</taxon>
        <taxon>Clostridia</taxon>
        <taxon>Lachnospirales</taxon>
        <taxon>Lachnospiraceae</taxon>
        <taxon>Roseburia</taxon>
    </lineage>
</organism>
<name>D4L4A9_9FIRM</name>
<keyword evidence="1" id="KW-0812">Transmembrane</keyword>
<dbReference type="AlphaFoldDB" id="D4L4A9"/>
<reference evidence="2 3" key="1">
    <citation type="submission" date="2010-03" db="EMBL/GenBank/DDBJ databases">
        <title>The genome sequence of Roseburia intestinalis XB6B4.</title>
        <authorList>
            <consortium name="metaHIT consortium -- http://www.metahit.eu/"/>
            <person name="Pajon A."/>
            <person name="Turner K."/>
            <person name="Parkhill J."/>
            <person name="Bernalier A."/>
        </authorList>
    </citation>
    <scope>NUCLEOTIDE SEQUENCE [LARGE SCALE GENOMIC DNA]</scope>
    <source>
        <strain evidence="2 3">XB6B4</strain>
    </source>
</reference>
<evidence type="ECO:0000313" key="3">
    <source>
        <dbReference type="Proteomes" id="UP000008953"/>
    </source>
</evidence>
<dbReference type="Proteomes" id="UP000008953">
    <property type="component" value="Chromosome"/>
</dbReference>
<dbReference type="PATRIC" id="fig|718255.3.peg.1707"/>
<keyword evidence="1" id="KW-1133">Transmembrane helix</keyword>
<dbReference type="HOGENOM" id="CLU_214204_0_0_9"/>
<reference evidence="2 3" key="2">
    <citation type="submission" date="2010-03" db="EMBL/GenBank/DDBJ databases">
        <authorList>
            <person name="Pajon A."/>
        </authorList>
    </citation>
    <scope>NUCLEOTIDE SEQUENCE [LARGE SCALE GENOMIC DNA]</scope>
    <source>
        <strain evidence="2 3">XB6B4</strain>
    </source>
</reference>
<evidence type="ECO:0008006" key="4">
    <source>
        <dbReference type="Google" id="ProtNLM"/>
    </source>
</evidence>
<sequence>MRKEFLRMSEFLFFTIGTMLGGLVGVVLMCCLQINRLSKKEGLENEKAKRPDTFPS</sequence>
<dbReference type="EMBL" id="FP929050">
    <property type="protein sequence ID" value="CBL14449.1"/>
    <property type="molecule type" value="Genomic_DNA"/>
</dbReference>
<gene>
    <name evidence="2" type="ORF">RO1_42930</name>
</gene>
<protein>
    <recommendedName>
        <fullName evidence="4">DUF3789 domain-containing protein</fullName>
    </recommendedName>
</protein>
<proteinExistence type="predicted"/>